<organism evidence="1 2">
    <name type="scientific">Shewanella benthica</name>
    <dbReference type="NCBI Taxonomy" id="43661"/>
    <lineage>
        <taxon>Bacteria</taxon>
        <taxon>Pseudomonadati</taxon>
        <taxon>Pseudomonadota</taxon>
        <taxon>Gammaproteobacteria</taxon>
        <taxon>Alteromonadales</taxon>
        <taxon>Shewanellaceae</taxon>
        <taxon>Shewanella</taxon>
    </lineage>
</organism>
<accession>A0A330M772</accession>
<sequence length="28" mass="3084">MNALTKVRIIEIMMSSNGDEDNAGIGFR</sequence>
<dbReference type="EMBL" id="LS483452">
    <property type="protein sequence ID" value="SQH76830.1"/>
    <property type="molecule type" value="Genomic_DNA"/>
</dbReference>
<reference evidence="2" key="1">
    <citation type="submission" date="2018-06" db="EMBL/GenBank/DDBJ databases">
        <authorList>
            <person name="Cea G.-C."/>
            <person name="William W."/>
        </authorList>
    </citation>
    <scope>NUCLEOTIDE SEQUENCE [LARGE SCALE GENOMIC DNA]</scope>
    <source>
        <strain evidence="2">DB21MT-2</strain>
    </source>
</reference>
<dbReference type="AlphaFoldDB" id="A0A330M772"/>
<name>A0A330M772_9GAMM</name>
<evidence type="ECO:0000313" key="2">
    <source>
        <dbReference type="Proteomes" id="UP000250123"/>
    </source>
</evidence>
<dbReference type="KEGG" id="sbk:SHEWBE_2867"/>
<evidence type="ECO:0000313" key="1">
    <source>
        <dbReference type="EMBL" id="SQH76830.1"/>
    </source>
</evidence>
<proteinExistence type="predicted"/>
<dbReference type="Proteomes" id="UP000250123">
    <property type="component" value="Chromosome SHEWBE"/>
</dbReference>
<gene>
    <name evidence="1" type="ORF">SHEWBE_2867</name>
</gene>
<protein>
    <submittedName>
        <fullName evidence="1">Uncharacterized protein</fullName>
    </submittedName>
</protein>